<dbReference type="EMBL" id="RNLZ01000002">
    <property type="protein sequence ID" value="MGE12357.1"/>
    <property type="molecule type" value="Genomic_DNA"/>
</dbReference>
<dbReference type="EMBL" id="CP042615">
    <property type="protein sequence ID" value="QED73132.1"/>
    <property type="molecule type" value="Genomic_DNA"/>
</dbReference>
<reference evidence="5 10" key="5">
    <citation type="submission" date="2019-08" db="EMBL/GenBank/DDBJ databases">
        <title>Plasmid- and chromosome-located mcr-3 in mcr-1-positive Escherichia coli from diseased swine, Taiwan.</title>
        <authorList>
            <person name="Hsu C.-Y."/>
            <person name="Huang W.-C."/>
            <person name="Lauderdale T.-L."/>
        </authorList>
    </citation>
    <scope>NUCLEOTIDE SEQUENCE [LARGE SCALE GENOMIC DNA]</scope>
    <source>
        <strain evidence="5 10">NCYU-26-73</strain>
    </source>
</reference>
<evidence type="ECO:0000313" key="7">
    <source>
        <dbReference type="EMBL" id="TZE52240.1"/>
    </source>
</evidence>
<evidence type="ECO:0000313" key="13">
    <source>
        <dbReference type="Proteomes" id="UP000533482"/>
    </source>
</evidence>
<reference evidence="4 12" key="8">
    <citation type="submission" date="2019-10" db="EMBL/GenBank/DDBJ databases">
        <title>Comparative genomic analysis of antimicrobial resistant Escherichia coli of diverse origin.</title>
        <authorList>
            <person name="Ghatak S."/>
            <person name="Milton A.P."/>
            <person name="Rhetso K."/>
            <person name="Purkait D."/>
            <person name="Das S."/>
            <person name="Puro K.-U."/>
            <person name="Shakuntala I."/>
            <person name="Sen A."/>
            <person name="Sanjukta R."/>
            <person name="Priya G.B."/>
            <person name="Mawlong M."/>
            <person name="Lyngdoh V."/>
            <person name="Rynghang J."/>
            <person name="Mawphlang B.L."/>
        </authorList>
    </citation>
    <scope>NUCLEOTIDE SEQUENCE [LARGE SCALE GENOMIC DNA]</scope>
    <source>
        <strain evidence="4 12">SE161</strain>
    </source>
</reference>
<reference evidence="2" key="1">
    <citation type="journal article" date="2018" name="Genome Biol.">
        <title>SKESA: strategic k-mer extension for scrupulous assemblies.</title>
        <authorList>
            <person name="Souvorov A."/>
            <person name="Agarwala R."/>
            <person name="Lipman D.J."/>
        </authorList>
    </citation>
    <scope>NUCLEOTIDE SEQUENCE [LARGE SCALE GENOMIC DNA]</scope>
    <source>
        <strain evidence="2">EC00618</strain>
    </source>
</reference>
<organism evidence="3 8">
    <name type="scientific">Escherichia coli</name>
    <dbReference type="NCBI Taxonomy" id="562"/>
    <lineage>
        <taxon>Bacteria</taxon>
        <taxon>Pseudomonadati</taxon>
        <taxon>Pseudomonadota</taxon>
        <taxon>Gammaproteobacteria</taxon>
        <taxon>Enterobacterales</taxon>
        <taxon>Enterobacteriaceae</taxon>
        <taxon>Escherichia</taxon>
    </lineage>
</organism>
<evidence type="ECO:0000313" key="3">
    <source>
        <dbReference type="EMBL" id="MGE12357.1"/>
    </source>
</evidence>
<evidence type="ECO:0000313" key="1">
    <source>
        <dbReference type="EMBL" id="EFE8675205.1"/>
    </source>
</evidence>
<reference evidence="7 11" key="4">
    <citation type="submission" date="2019-06" db="EMBL/GenBank/DDBJ databases">
        <title>The presence and diversity of blaCTX-M among Escherichia coli from urban wastewater and feedlot cattle, in Alberta, Canada.</title>
        <authorList>
            <person name="Cormier A.C."/>
            <person name="Chalmer G."/>
            <person name="Cook S.R."/>
            <person name="Zaheer R."/>
            <person name="Hannon S.J."/>
            <person name="Booker C.W."/>
            <person name="Read R."/>
            <person name="Gow S.P."/>
            <person name="Mcallister T.A."/>
            <person name="Boerlin P."/>
        </authorList>
    </citation>
    <scope>NUCLEOTIDE SEQUENCE [LARGE SCALE GENOMIC DNA]</scope>
    <source>
        <strain evidence="7 11">347</strain>
    </source>
</reference>
<reference evidence="2" key="7">
    <citation type="submission" date="2019-09" db="EMBL/GenBank/DDBJ databases">
        <authorList>
            <consortium name="NCBI Pathogen Detection Project"/>
        </authorList>
    </citation>
    <scope>NUCLEOTIDE SEQUENCE</scope>
    <source>
        <strain evidence="2">EC00618</strain>
    </source>
</reference>
<evidence type="ECO:0000313" key="11">
    <source>
        <dbReference type="Proteomes" id="UP000324120"/>
    </source>
</evidence>
<name>A0A3K0W3M9_ECOLX</name>
<protein>
    <submittedName>
        <fullName evidence="3">Fimbrial protein</fullName>
    </submittedName>
</protein>
<dbReference type="Proteomes" id="UP000272662">
    <property type="component" value="Unassembled WGS sequence"/>
</dbReference>
<dbReference type="Proteomes" id="UP000324120">
    <property type="component" value="Unassembled WGS sequence"/>
</dbReference>
<dbReference type="AlphaFoldDB" id="A0A3K0W3M9"/>
<proteinExistence type="predicted"/>
<dbReference type="EMBL" id="RRVG01000034">
    <property type="protein sequence ID" value="RRL41645.1"/>
    <property type="molecule type" value="Genomic_DNA"/>
</dbReference>
<gene>
    <name evidence="3" type="ORF">D9D43_01905</name>
    <name evidence="6" type="ORF">DU321_21360</name>
    <name evidence="1" type="ORF">F7N46_19130</name>
    <name evidence="4" type="ORF">F9B07_17520</name>
    <name evidence="7" type="ORF">FKO60_03360</name>
    <name evidence="5" type="ORF">FTV93_00795</name>
    <name evidence="2" type="ORF">HL563_13270</name>
</gene>
<dbReference type="EMBL" id="AASOHJ010000027">
    <property type="protein sequence ID" value="EFE8675205.1"/>
    <property type="molecule type" value="Genomic_DNA"/>
</dbReference>
<reference evidence="3 8" key="2">
    <citation type="submission" date="2018-10" db="EMBL/GenBank/DDBJ databases">
        <authorList>
            <consortium name="NARMS: The National Antimicrobial Resistance Monitoring System"/>
        </authorList>
    </citation>
    <scope>NUCLEOTIDE SEQUENCE [LARGE SCALE GENOMIC DNA]</scope>
    <source>
        <strain evidence="3 8">CVM N17EC0060</strain>
        <strain evidence="1 13">FSIS11923834</strain>
    </source>
</reference>
<evidence type="ECO:0000313" key="12">
    <source>
        <dbReference type="Proteomes" id="UP000486847"/>
    </source>
</evidence>
<evidence type="ECO:0000313" key="6">
    <source>
        <dbReference type="EMBL" id="RRL41645.1"/>
    </source>
</evidence>
<dbReference type="Proteomes" id="UP000321299">
    <property type="component" value="Chromosome"/>
</dbReference>
<evidence type="ECO:0000313" key="10">
    <source>
        <dbReference type="Proteomes" id="UP000321299"/>
    </source>
</evidence>
<dbReference type="EMBL" id="WCEW01000021">
    <property type="protein sequence ID" value="MTE90611.1"/>
    <property type="molecule type" value="Genomic_DNA"/>
</dbReference>
<evidence type="ECO:0000313" key="9">
    <source>
        <dbReference type="Proteomes" id="UP000272662"/>
    </source>
</evidence>
<evidence type="ECO:0000313" key="8">
    <source>
        <dbReference type="Proteomes" id="UP000272336"/>
    </source>
</evidence>
<sequence length="35" mass="3861">MWWIINETDLTSCAVGLLLDGTLKCLFSRLFSAAA</sequence>
<evidence type="ECO:0000313" key="5">
    <source>
        <dbReference type="EMBL" id="QED73132.1"/>
    </source>
</evidence>
<dbReference type="Proteomes" id="UP000272336">
    <property type="component" value="Unassembled WGS sequence"/>
</dbReference>
<reference evidence="5 10" key="6">
    <citation type="submission" date="2019-08" db="EMBL/GenBank/DDBJ databases">
        <authorList>
            <person name="Chen F.-J."/>
            <person name="Wu H.-C."/>
            <person name="Liao Y.-C."/>
            <person name="Kuo S.-C."/>
        </authorList>
    </citation>
    <scope>NUCLEOTIDE SEQUENCE [LARGE SCALE GENOMIC DNA]</scope>
    <source>
        <strain evidence="5 10">NCYU-26-73</strain>
    </source>
</reference>
<accession>A0A3K0W3M9</accession>
<dbReference type="EMBL" id="VHKY01000001">
    <property type="protein sequence ID" value="TZE52240.1"/>
    <property type="molecule type" value="Genomic_DNA"/>
</dbReference>
<dbReference type="Proteomes" id="UP000486847">
    <property type="component" value="Unassembled WGS sequence"/>
</dbReference>
<evidence type="ECO:0000313" key="2">
    <source>
        <dbReference type="EMBL" id="HAJ0834706.1"/>
    </source>
</evidence>
<dbReference type="Proteomes" id="UP000533482">
    <property type="component" value="Unassembled WGS sequence"/>
</dbReference>
<dbReference type="EMBL" id="DABGYN010000014">
    <property type="protein sequence ID" value="HAJ0834706.1"/>
    <property type="molecule type" value="Genomic_DNA"/>
</dbReference>
<reference evidence="6 9" key="3">
    <citation type="submission" date="2018-11" db="EMBL/GenBank/DDBJ databases">
        <title>E. coli isolates of the female bladder.</title>
        <authorList>
            <person name="Garretto A."/>
            <person name="Miller-Ensminger T."/>
            <person name="Wolfe A.J."/>
            <person name="Putonti C."/>
        </authorList>
    </citation>
    <scope>NUCLEOTIDE SEQUENCE [LARGE SCALE GENOMIC DNA]</scope>
    <source>
        <strain evidence="6 9">UMB1727</strain>
    </source>
</reference>
<evidence type="ECO:0000313" key="4">
    <source>
        <dbReference type="EMBL" id="MTE90611.1"/>
    </source>
</evidence>